<gene>
    <name evidence="1" type="ORF">F2P81_009530</name>
</gene>
<dbReference type="Proteomes" id="UP000438429">
    <property type="component" value="Unassembled WGS sequence"/>
</dbReference>
<accession>A0A6A4SUZ0</accession>
<reference evidence="1 2" key="1">
    <citation type="submission" date="2019-06" db="EMBL/GenBank/DDBJ databases">
        <title>Draft genomes of female and male turbot (Scophthalmus maximus).</title>
        <authorList>
            <person name="Xu H."/>
            <person name="Xu X.-W."/>
            <person name="Shao C."/>
            <person name="Chen S."/>
        </authorList>
    </citation>
    <scope>NUCLEOTIDE SEQUENCE [LARGE SCALE GENOMIC DNA]</scope>
    <source>
        <strain evidence="1">Ysfricsl-2016a</strain>
        <tissue evidence="1">Blood</tissue>
    </source>
</reference>
<sequence>MQPASRWNILSRDNGDCRGFSITSKILYVAISIRVCGGELMEDSRVNDNLTLCDGLLFMWTLIHRDIKKTYLIIRNNTVYSFFSFRNNLYTSRVTVRYSVARFIFSTLQSSVNPS</sequence>
<organism evidence="1 2">
    <name type="scientific">Scophthalmus maximus</name>
    <name type="common">Turbot</name>
    <name type="synonym">Psetta maxima</name>
    <dbReference type="NCBI Taxonomy" id="52904"/>
    <lineage>
        <taxon>Eukaryota</taxon>
        <taxon>Metazoa</taxon>
        <taxon>Chordata</taxon>
        <taxon>Craniata</taxon>
        <taxon>Vertebrata</taxon>
        <taxon>Euteleostomi</taxon>
        <taxon>Actinopterygii</taxon>
        <taxon>Neopterygii</taxon>
        <taxon>Teleostei</taxon>
        <taxon>Neoteleostei</taxon>
        <taxon>Acanthomorphata</taxon>
        <taxon>Carangaria</taxon>
        <taxon>Pleuronectiformes</taxon>
        <taxon>Pleuronectoidei</taxon>
        <taxon>Scophthalmidae</taxon>
        <taxon>Scophthalmus</taxon>
    </lineage>
</organism>
<proteinExistence type="predicted"/>
<comment type="caution">
    <text evidence="1">The sequence shown here is derived from an EMBL/GenBank/DDBJ whole genome shotgun (WGS) entry which is preliminary data.</text>
</comment>
<name>A0A6A4SUZ0_SCOMX</name>
<evidence type="ECO:0000313" key="1">
    <source>
        <dbReference type="EMBL" id="KAF0039046.1"/>
    </source>
</evidence>
<dbReference type="EMBL" id="VEVO01000008">
    <property type="protein sequence ID" value="KAF0039046.1"/>
    <property type="molecule type" value="Genomic_DNA"/>
</dbReference>
<evidence type="ECO:0000313" key="2">
    <source>
        <dbReference type="Proteomes" id="UP000438429"/>
    </source>
</evidence>
<protein>
    <submittedName>
        <fullName evidence="1">Uncharacterized protein</fullName>
    </submittedName>
</protein>
<dbReference type="AlphaFoldDB" id="A0A6A4SUZ0"/>